<gene>
    <name evidence="4" type="primary">pksN</name>
    <name evidence="4" type="ORF">SNEC2469_LOCUS26514</name>
</gene>
<keyword evidence="1" id="KW-0862">Zinc</keyword>
<sequence length="470" mass="52104">MPAHLTKVSNSDLRAQYDLPDPIAVLEQRLDQKIQQLQQNQGDPAIKGPGVLEYWNQLLTRLKQAANTPASTVLMEAPASTQYACPTCGMYYPTKKALRQHRALRHGQIQADKLDIEYKPEQHSVAGMSGSPHPGKTKQGTATSGFRDADHQAAIHMAYASASDASQHRRDIQATYQGQSSRARKKCLPLLQLSLRLDGTASTIGAGATAGTGLGSQLPACGDANPAAPRERSPITDEPRTAEQVQEGAGQRQADSEQEGKRARRRGGRRRDVDGSRSARRGDSQTHFESVLIKTATRHEQQLTSLESDRSFVFFMEKGNHGLIGMMIQASQAWHQKYALQTAEAAHWITRSPLQWAYTEWNAEQKKALPSSRDNLPHEEAKRAVNNLLKITAKDDIVHRFQSLKPLKPELQAEVVVMLLTLTLHQKGEEIQKDLDLLADNSVGKVVGLRLRRERVSKTALAKELEKLRL</sequence>
<keyword evidence="5" id="KW-1185">Reference proteome</keyword>
<organism evidence="4 5">
    <name type="scientific">Symbiodinium necroappetens</name>
    <dbReference type="NCBI Taxonomy" id="1628268"/>
    <lineage>
        <taxon>Eukaryota</taxon>
        <taxon>Sar</taxon>
        <taxon>Alveolata</taxon>
        <taxon>Dinophyceae</taxon>
        <taxon>Suessiales</taxon>
        <taxon>Symbiodiniaceae</taxon>
        <taxon>Symbiodinium</taxon>
    </lineage>
</organism>
<feature type="domain" description="C2H2-type" evidence="3">
    <location>
        <begin position="83"/>
        <end position="111"/>
    </location>
</feature>
<dbReference type="Proteomes" id="UP000601435">
    <property type="component" value="Unassembled WGS sequence"/>
</dbReference>
<comment type="caution">
    <text evidence="4">The sequence shown here is derived from an EMBL/GenBank/DDBJ whole genome shotgun (WGS) entry which is preliminary data.</text>
</comment>
<dbReference type="EMBL" id="CAJNJA010054111">
    <property type="protein sequence ID" value="CAE7852633.1"/>
    <property type="molecule type" value="Genomic_DNA"/>
</dbReference>
<dbReference type="PROSITE" id="PS50157">
    <property type="entry name" value="ZINC_FINGER_C2H2_2"/>
    <property type="match status" value="1"/>
</dbReference>
<keyword evidence="1" id="KW-0479">Metal-binding</keyword>
<dbReference type="SMART" id="SM00355">
    <property type="entry name" value="ZnF_C2H2"/>
    <property type="match status" value="1"/>
</dbReference>
<name>A0A813A2B2_9DINO</name>
<dbReference type="PROSITE" id="PS00028">
    <property type="entry name" value="ZINC_FINGER_C2H2_1"/>
    <property type="match status" value="1"/>
</dbReference>
<protein>
    <submittedName>
        <fullName evidence="4">PksN protein</fullName>
    </submittedName>
</protein>
<evidence type="ECO:0000256" key="1">
    <source>
        <dbReference type="PROSITE-ProRule" id="PRU00042"/>
    </source>
</evidence>
<evidence type="ECO:0000256" key="2">
    <source>
        <dbReference type="SAM" id="MobiDB-lite"/>
    </source>
</evidence>
<evidence type="ECO:0000313" key="5">
    <source>
        <dbReference type="Proteomes" id="UP000601435"/>
    </source>
</evidence>
<dbReference type="AlphaFoldDB" id="A0A813A2B2"/>
<keyword evidence="1" id="KW-0863">Zinc-finger</keyword>
<reference evidence="4" key="1">
    <citation type="submission" date="2021-02" db="EMBL/GenBank/DDBJ databases">
        <authorList>
            <person name="Dougan E. K."/>
            <person name="Rhodes N."/>
            <person name="Thang M."/>
            <person name="Chan C."/>
        </authorList>
    </citation>
    <scope>NUCLEOTIDE SEQUENCE</scope>
</reference>
<feature type="compositionally biased region" description="Basic and acidic residues" evidence="2">
    <location>
        <begin position="270"/>
        <end position="286"/>
    </location>
</feature>
<dbReference type="OrthoDB" id="422155at2759"/>
<evidence type="ECO:0000313" key="4">
    <source>
        <dbReference type="EMBL" id="CAE7852633.1"/>
    </source>
</evidence>
<feature type="region of interest" description="Disordered" evidence="2">
    <location>
        <begin position="161"/>
        <end position="183"/>
    </location>
</feature>
<dbReference type="GO" id="GO:0008270">
    <property type="term" value="F:zinc ion binding"/>
    <property type="evidence" value="ECO:0007669"/>
    <property type="project" value="UniProtKB-KW"/>
</dbReference>
<dbReference type="InterPro" id="IPR013087">
    <property type="entry name" value="Znf_C2H2_type"/>
</dbReference>
<feature type="region of interest" description="Disordered" evidence="2">
    <location>
        <begin position="124"/>
        <end position="144"/>
    </location>
</feature>
<proteinExistence type="predicted"/>
<feature type="region of interest" description="Disordered" evidence="2">
    <location>
        <begin position="209"/>
        <end position="288"/>
    </location>
</feature>
<accession>A0A813A2B2</accession>
<feature type="compositionally biased region" description="Basic and acidic residues" evidence="2">
    <location>
        <begin position="229"/>
        <end position="241"/>
    </location>
</feature>
<evidence type="ECO:0000259" key="3">
    <source>
        <dbReference type="PROSITE" id="PS50157"/>
    </source>
</evidence>